<evidence type="ECO:0000313" key="2">
    <source>
        <dbReference type="EMBL" id="CAP43984.1"/>
    </source>
</evidence>
<sequence length="70" mass="7391">MTFSMMAPVQPWICNIHAIGGAGARAGARGAAAHRRGARHVNGAPRNAARTKLDRRRCAGMANARGRQLA</sequence>
<dbReference type="KEGG" id="bpt:Bpet3641"/>
<dbReference type="EMBL" id="AM902716">
    <property type="protein sequence ID" value="CAP43984.1"/>
    <property type="molecule type" value="Genomic_DNA"/>
</dbReference>
<gene>
    <name evidence="2" type="ordered locus">Bpet3641</name>
</gene>
<protein>
    <submittedName>
        <fullName evidence="2">Uncharacterized protein</fullName>
    </submittedName>
</protein>
<dbReference type="Proteomes" id="UP000001225">
    <property type="component" value="Chromosome"/>
</dbReference>
<dbReference type="STRING" id="94624.Bpet3641"/>
<evidence type="ECO:0000256" key="1">
    <source>
        <dbReference type="SAM" id="MobiDB-lite"/>
    </source>
</evidence>
<dbReference type="AlphaFoldDB" id="A9HZU9"/>
<feature type="region of interest" description="Disordered" evidence="1">
    <location>
        <begin position="30"/>
        <end position="70"/>
    </location>
</feature>
<proteinExistence type="predicted"/>
<keyword evidence="3" id="KW-1185">Reference proteome</keyword>
<accession>A9HZU9</accession>
<reference evidence="2 3" key="1">
    <citation type="journal article" date="2008" name="BMC Genomics">
        <title>The missing link: Bordetella petrii is endowed with both the metabolic versatility of environmental bacteria and virulence traits of pathogenic Bordetellae.</title>
        <authorList>
            <person name="Gross R."/>
            <person name="Guzman C.A."/>
            <person name="Sebaihia M."/>
            <person name="Martins Dos Santos V.A."/>
            <person name="Pieper D.H."/>
            <person name="Koebnik R."/>
            <person name="Lechner M."/>
            <person name="Bartels D."/>
            <person name="Buhrmester J."/>
            <person name="Choudhuri J.V."/>
            <person name="Ebensen T."/>
            <person name="Gaigalat L."/>
            <person name="Herrmann S."/>
            <person name="Khachane A.N."/>
            <person name="Larisch C."/>
            <person name="Link S."/>
            <person name="Linke B."/>
            <person name="Meyer F."/>
            <person name="Mormann S."/>
            <person name="Nakunst D."/>
            <person name="Rueckert C."/>
            <person name="Schneiker-Bekel S."/>
            <person name="Schulze K."/>
            <person name="Vorhoelter F.J."/>
            <person name="Yevsa T."/>
            <person name="Engle J.T."/>
            <person name="Goldman W.E."/>
            <person name="Puehler A."/>
            <person name="Goebel U.B."/>
            <person name="Goesmann A."/>
            <person name="Bloecker H."/>
            <person name="Kaiser O."/>
            <person name="Martinez-Arias R."/>
        </authorList>
    </citation>
    <scope>NUCLEOTIDE SEQUENCE [LARGE SCALE GENOMIC DNA]</scope>
    <source>
        <strain evidence="3">ATCC BAA-461 / DSM 12804 / CCUG 43448 / CIP 107267 / Se-1111R</strain>
    </source>
</reference>
<name>A9HZU9_BORPD</name>
<organism evidence="2 3">
    <name type="scientific">Bordetella petrii (strain ATCC BAA-461 / DSM 12804 / CCUG 43448 / CIP 107267 / Se-1111R)</name>
    <dbReference type="NCBI Taxonomy" id="340100"/>
    <lineage>
        <taxon>Bacteria</taxon>
        <taxon>Pseudomonadati</taxon>
        <taxon>Pseudomonadota</taxon>
        <taxon>Betaproteobacteria</taxon>
        <taxon>Burkholderiales</taxon>
        <taxon>Alcaligenaceae</taxon>
        <taxon>Bordetella</taxon>
    </lineage>
</organism>
<evidence type="ECO:0000313" key="3">
    <source>
        <dbReference type="Proteomes" id="UP000001225"/>
    </source>
</evidence>